<dbReference type="EMBL" id="BPRB01000335">
    <property type="protein sequence ID" value="GJE62512.1"/>
    <property type="molecule type" value="Genomic_DNA"/>
</dbReference>
<gene>
    <name evidence="1" type="ORF">MPOCJGCO_4645</name>
</gene>
<organism evidence="1 2">
    <name type="scientific">Methylobacterium trifolii</name>
    <dbReference type="NCBI Taxonomy" id="1003092"/>
    <lineage>
        <taxon>Bacteria</taxon>
        <taxon>Pseudomonadati</taxon>
        <taxon>Pseudomonadota</taxon>
        <taxon>Alphaproteobacteria</taxon>
        <taxon>Hyphomicrobiales</taxon>
        <taxon>Methylobacteriaceae</taxon>
        <taxon>Methylobacterium</taxon>
    </lineage>
</organism>
<name>A0ABQ4U7X3_9HYPH</name>
<comment type="caution">
    <text evidence="1">The sequence shown here is derived from an EMBL/GenBank/DDBJ whole genome shotgun (WGS) entry which is preliminary data.</text>
</comment>
<evidence type="ECO:0000313" key="2">
    <source>
        <dbReference type="Proteomes" id="UP001055057"/>
    </source>
</evidence>
<sequence>MSEEARAILTEHLEQRLRTTVHLEPIGDWPERANGALDEWEEESRRQGPRVESFDAQTRTVRMALIE</sequence>
<reference evidence="1" key="1">
    <citation type="journal article" date="2021" name="Front. Microbiol.">
        <title>Comprehensive Comparative Genomics and Phenotyping of Methylobacterium Species.</title>
        <authorList>
            <person name="Alessa O."/>
            <person name="Ogura Y."/>
            <person name="Fujitani Y."/>
            <person name="Takami H."/>
            <person name="Hayashi T."/>
            <person name="Sahin N."/>
            <person name="Tani A."/>
        </authorList>
    </citation>
    <scope>NUCLEOTIDE SEQUENCE</scope>
    <source>
        <strain evidence="1">DSM 23632</strain>
    </source>
</reference>
<evidence type="ECO:0008006" key="3">
    <source>
        <dbReference type="Google" id="ProtNLM"/>
    </source>
</evidence>
<evidence type="ECO:0000313" key="1">
    <source>
        <dbReference type="EMBL" id="GJE62512.1"/>
    </source>
</evidence>
<keyword evidence="2" id="KW-1185">Reference proteome</keyword>
<dbReference type="RefSeq" id="WP_238185147.1">
    <property type="nucleotide sequence ID" value="NZ_BPRB01000335.1"/>
</dbReference>
<dbReference type="Proteomes" id="UP001055057">
    <property type="component" value="Unassembled WGS sequence"/>
</dbReference>
<protein>
    <recommendedName>
        <fullName evidence="3">Addiction module protein</fullName>
    </recommendedName>
</protein>
<accession>A0ABQ4U7X3</accession>
<reference evidence="1" key="2">
    <citation type="submission" date="2021-08" db="EMBL/GenBank/DDBJ databases">
        <authorList>
            <person name="Tani A."/>
            <person name="Ola A."/>
            <person name="Ogura Y."/>
            <person name="Katsura K."/>
            <person name="Hayashi T."/>
        </authorList>
    </citation>
    <scope>NUCLEOTIDE SEQUENCE</scope>
    <source>
        <strain evidence="1">DSM 23632</strain>
    </source>
</reference>
<proteinExistence type="predicted"/>